<keyword evidence="1" id="KW-0067">ATP-binding</keyword>
<dbReference type="EMBL" id="JABXWD010000034">
    <property type="protein sequence ID" value="MBV6340602.1"/>
    <property type="molecule type" value="Genomic_DNA"/>
</dbReference>
<dbReference type="GO" id="GO:0005524">
    <property type="term" value="F:ATP binding"/>
    <property type="evidence" value="ECO:0007669"/>
    <property type="project" value="UniProtKB-KW"/>
</dbReference>
<evidence type="ECO:0000313" key="1">
    <source>
        <dbReference type="EMBL" id="MBV6340602.1"/>
    </source>
</evidence>
<comment type="caution">
    <text evidence="1">The sequence shown here is derived from an EMBL/GenBank/DDBJ whole genome shotgun (WGS) entry which is preliminary data.</text>
</comment>
<protein>
    <submittedName>
        <fullName evidence="1">ATP-binding protein</fullName>
    </submittedName>
</protein>
<sequence>MIEPNWDIFKAKFNKKESAFEWLCYLLFCKEFNRNIGIAGYKNHAGIEKSPICEDGEWIGFQAKFYETALSTNKDNFISSIEAAKSRHPELTKILFYIHKDFGQNPTGTGPKYKTEIETYAKSKGVSVEWRDEGFFKSPFVCEDNHRIAQHFFSFDKSIIDFINALSQHTESIIEQVHSEITFNGTKIKIDRTKIIEELIANLKASSIAALSGEAGVGKTALIKDFYRNVKDEKPFFVFRATEFNSSNVNQFFKCYGNFTLSDFIEAYQDEEEKYVVIDSAEKLLDIENKEIFEEFLYNIHKNKWKIIFTTRYVYLDDLKNQFIQVYKIKFQFLNITSFTSKELTEFSKVYNFNLPKDNNLCELLRNPFYLNEYLQNYDKMKDVTSNFDFKKHLWEKRILNSSYQKDNIHRQREKCFLEIARERANKGHFIVSAQGCEDKILKVLTSDEIIRYDSNVRGYFISHDIYEEWALYKIIERAFIHKEDTNSFYQEIGSALPIRRAFRNWLSEKILTDKQYVKHFIEDTIGDDKVESHWRDEVLVSILLSDYSEEIIALFEKELLEGEQELLLKIISLLRTACKEIDESIFDSLGLPKAQITALGTLFTKPKGKGWSRVIHFINAHKEKLGLKHIKTILPLINDWNNKNKQGKTTKDTSLIALFYHDELTKNDVVHYRSKSETATQIIPKLSDLHISMTFNSKK</sequence>
<gene>
    <name evidence="1" type="ORF">HWQ67_03285</name>
</gene>
<proteinExistence type="predicted"/>
<keyword evidence="2" id="KW-1185">Reference proteome</keyword>
<evidence type="ECO:0000313" key="2">
    <source>
        <dbReference type="Proteomes" id="UP001196980"/>
    </source>
</evidence>
<name>A0ABS6RVE8_9BACT</name>
<keyword evidence="1" id="KW-0547">Nucleotide-binding</keyword>
<accession>A0ABS6RVE8</accession>
<dbReference type="RefSeq" id="WP_218251221.1">
    <property type="nucleotide sequence ID" value="NZ_JABXWD010000034.1"/>
</dbReference>
<reference evidence="1 2" key="1">
    <citation type="journal article" date="2020" name="J Geophys Res Biogeosci">
        <title>Magnetotaxis as an Adaptation to Enable Bacterial Shuttling of Microbial Sulfur and Sulfur Cycling Across Aquatic Oxic#Anoxic Interfaces.</title>
        <authorList>
            <person name="Li J."/>
            <person name="Liu P."/>
            <person name="Wang J."/>
            <person name="Roberts A.P."/>
            <person name="Pan Y."/>
        </authorList>
    </citation>
    <scope>NUCLEOTIDE SEQUENCE [LARGE SCALE GENOMIC DNA]</scope>
    <source>
        <strain evidence="1 2">MYR-1_YQ</strain>
    </source>
</reference>
<dbReference type="Proteomes" id="UP001196980">
    <property type="component" value="Unassembled WGS sequence"/>
</dbReference>
<organism evidence="1 2">
    <name type="scientific">Candidatus Magnetobacterium casense</name>
    <dbReference type="NCBI Taxonomy" id="1455061"/>
    <lineage>
        <taxon>Bacteria</taxon>
        <taxon>Pseudomonadati</taxon>
        <taxon>Nitrospirota</taxon>
        <taxon>Thermodesulfovibrionia</taxon>
        <taxon>Thermodesulfovibrionales</taxon>
        <taxon>Candidatus Magnetobacteriaceae</taxon>
        <taxon>Candidatus Magnetobacterium</taxon>
    </lineage>
</organism>